<keyword evidence="4" id="KW-1185">Reference proteome</keyword>
<proteinExistence type="predicted"/>
<accession>A0A518DNZ3</accession>
<evidence type="ECO:0000256" key="1">
    <source>
        <dbReference type="SAM" id="SignalP"/>
    </source>
</evidence>
<organism evidence="3 4">
    <name type="scientific">Lignipirellula cremea</name>
    <dbReference type="NCBI Taxonomy" id="2528010"/>
    <lineage>
        <taxon>Bacteria</taxon>
        <taxon>Pseudomonadati</taxon>
        <taxon>Planctomycetota</taxon>
        <taxon>Planctomycetia</taxon>
        <taxon>Pirellulales</taxon>
        <taxon>Pirellulaceae</taxon>
        <taxon>Lignipirellula</taxon>
    </lineage>
</organism>
<protein>
    <recommendedName>
        <fullName evidence="2">Haem-binding domain-containing protein</fullName>
    </recommendedName>
</protein>
<dbReference type="KEGG" id="lcre:Pla8534_13350"/>
<dbReference type="SMART" id="SM01235">
    <property type="entry name" value="Haem_bd"/>
    <property type="match status" value="1"/>
</dbReference>
<name>A0A518DNZ3_9BACT</name>
<dbReference type="AlphaFoldDB" id="A0A518DNZ3"/>
<dbReference type="Proteomes" id="UP000317648">
    <property type="component" value="Chromosome"/>
</dbReference>
<evidence type="ECO:0000259" key="2">
    <source>
        <dbReference type="SMART" id="SM01235"/>
    </source>
</evidence>
<dbReference type="InterPro" id="IPR013039">
    <property type="entry name" value="DUF1588"/>
</dbReference>
<dbReference type="Pfam" id="PF07635">
    <property type="entry name" value="PSCyt1"/>
    <property type="match status" value="1"/>
</dbReference>
<dbReference type="Pfam" id="PF07624">
    <property type="entry name" value="PSD2"/>
    <property type="match status" value="1"/>
</dbReference>
<dbReference type="Pfam" id="PF07627">
    <property type="entry name" value="PSCyt3"/>
    <property type="match status" value="1"/>
</dbReference>
<feature type="signal peptide" evidence="1">
    <location>
        <begin position="1"/>
        <end position="26"/>
    </location>
</feature>
<reference evidence="3 4" key="1">
    <citation type="submission" date="2019-02" db="EMBL/GenBank/DDBJ databases">
        <title>Deep-cultivation of Planctomycetes and their phenomic and genomic characterization uncovers novel biology.</title>
        <authorList>
            <person name="Wiegand S."/>
            <person name="Jogler M."/>
            <person name="Boedeker C."/>
            <person name="Pinto D."/>
            <person name="Vollmers J."/>
            <person name="Rivas-Marin E."/>
            <person name="Kohn T."/>
            <person name="Peeters S.H."/>
            <person name="Heuer A."/>
            <person name="Rast P."/>
            <person name="Oberbeckmann S."/>
            <person name="Bunk B."/>
            <person name="Jeske O."/>
            <person name="Meyerdierks A."/>
            <person name="Storesund J.E."/>
            <person name="Kallscheuer N."/>
            <person name="Luecker S."/>
            <person name="Lage O.M."/>
            <person name="Pohl T."/>
            <person name="Merkel B.J."/>
            <person name="Hornburger P."/>
            <person name="Mueller R.-W."/>
            <person name="Bruemmer F."/>
            <person name="Labrenz M."/>
            <person name="Spormann A.M."/>
            <person name="Op den Camp H."/>
            <person name="Overmann J."/>
            <person name="Amann R."/>
            <person name="Jetten M.S.M."/>
            <person name="Mascher T."/>
            <person name="Medema M.H."/>
            <person name="Devos D.P."/>
            <person name="Kaster A.-K."/>
            <person name="Ovreas L."/>
            <person name="Rohde M."/>
            <person name="Galperin M.Y."/>
            <person name="Jogler C."/>
        </authorList>
    </citation>
    <scope>NUCLEOTIDE SEQUENCE [LARGE SCALE GENOMIC DNA]</scope>
    <source>
        <strain evidence="3 4">Pla85_3_4</strain>
    </source>
</reference>
<dbReference type="OrthoDB" id="174750at2"/>
<dbReference type="InterPro" id="IPR025992">
    <property type="entry name" value="Haem-bd"/>
</dbReference>
<dbReference type="Pfam" id="PF07631">
    <property type="entry name" value="PSD4"/>
    <property type="match status" value="1"/>
</dbReference>
<sequence length="1025" mass="117141" precursor="true">MPLVSPMLRICCLLALALTSLSSAHAGENASAAAVVSTSTGSVPANVQSVLASRCFDCHNADTTEGEVRLDNFAALDHDARLELMNRAQEQLFFGRMPPEDADQPAKAERELLAGWLSTELKRFGASKLEEKLQTPEYGNYVDHDLLFSGEYAELAPFTYDRRWLISEYIFDAKFNRLLNHTAPLTIDGKRQYMIGSNNRRVNLTNPFLLPTNSGVRYYANETLGGGHLLTMLTNAKEAATHMMYQAGRDTRYAPAISAVMALENQHKATLASREKFLNTHIERVLQDLYQEQHASLLPEFVRVEVPEPITTDGDTKKAPFHAANPGQDELALIFHSMRRHHQAGQSDAQLIEKCEREWFNFGHNERKIQARITFLNNYMEEWRGQIRQHRYEEKHRIVEYRPLEESEMQAVTQTLLQHRQPGDRFDALIRQCMAQWTAEFEQARIEAGPPGKELTTELVEQLFVKILERSPTPEETSEYVALTDTYIRSLGNQPAIEKLIQTLILNTEFVYRYEFGQGPADEHGRRLLSPRDMSYAIAYALTDSSPDAELAEAAATGRLNTRADYEREVRRLLARRDQYYVIDESVHHVNDIANFTTMPIRELRFFRDFFGYPKLLSIFKDNKRFGANYDAARQRLVTEADRLVEHLVEQDRDVFGQLLTTDKFYVFHSGDNAAMQASADRIRKIYDYFKDKDWQNFEVDDLALHKEFIGEVKMRGIDVNRLAPGGRYNPLGAFKTQMESFTLRLDKGQTAATPYNSFPAHGMANASSRYGGRLQSPEVASFFNIDLANWNYPAVQPARMEHRKGLLTHPAWLIAHAQNTETDPIHRGKWVQEKLLAGSIPDVPITVDAAIPEDPHHTLRHRLEAKTNVQYCWKCHQKMNPLGLPFEMYDDFGRYRTEERLEYPENLVQKVKDKGAPHEDLRDIYKTLPVDPRGHLTGTGDASLDGEVTDALDLIDRLSRSDRVRQSMIRYAFRYFLGRNEMLSDSQTLIDADRAYQESGGSFDTLVVSLLTSDSFIYRKAPGN</sequence>
<gene>
    <name evidence="3" type="ORF">Pla8534_13350</name>
</gene>
<evidence type="ECO:0000313" key="3">
    <source>
        <dbReference type="EMBL" id="QDU93555.1"/>
    </source>
</evidence>
<feature type="chain" id="PRO_5021896991" description="Haem-binding domain-containing protein" evidence="1">
    <location>
        <begin position="27"/>
        <end position="1025"/>
    </location>
</feature>
<evidence type="ECO:0000313" key="4">
    <source>
        <dbReference type="Proteomes" id="UP000317648"/>
    </source>
</evidence>
<dbReference type="InterPro" id="IPR013042">
    <property type="entry name" value="DUF1592"/>
</dbReference>
<dbReference type="EMBL" id="CP036433">
    <property type="protein sequence ID" value="QDU93555.1"/>
    <property type="molecule type" value="Genomic_DNA"/>
</dbReference>
<dbReference type="InterPro" id="IPR011429">
    <property type="entry name" value="Cyt_c_Planctomycete-type"/>
</dbReference>
<dbReference type="InterPro" id="IPR011478">
    <property type="entry name" value="DUF1585"/>
</dbReference>
<keyword evidence="1" id="KW-0732">Signal</keyword>
<feature type="domain" description="Haem-binding" evidence="2">
    <location>
        <begin position="13"/>
        <end position="121"/>
    </location>
</feature>